<keyword evidence="5" id="KW-1185">Reference proteome</keyword>
<evidence type="ECO:0000259" key="2">
    <source>
        <dbReference type="Pfam" id="PF17148"/>
    </source>
</evidence>
<sequence length="797" mass="90114">MQKITYSEIIKYALKKNNTIKTRLSSALLMVVLLANLQTLGQQEKSANVMPFNKVIAPNATVSNGFFKVYHQNKEYYFEIPDSMLGREMVLVNRIVKTYANSSTFAGDQLAPQQVIRFNKTKDNKIVLYNPSYTINPADSTSQIFASLSKSNLMPVKATFDIKALGKELHSSLIDVTDFIIKSDLFSEEASSLTSINAFRDNIEISALRKGGSGDTEVNTSILLLPEKPMQPRYFDERIGYFNTSSLIYDENGTKEIKLIKRRRLEPKAEDWEKYLKGELVEPKQPIVFYIDPSTPKKWIPYLMDGVKDWQPVLEKAGFKNAIYARLAPTKEEDSSWRLEDAAHSAIIYKASAIGEANAPNIYDPRSGEILESHINWHHGIMKLIHDTYFIQASANDPKARTTHYDDELMGQLIRIILSHEIGHTLGLLHNMGASSTVPVEKLRDKKWIEAHGHTPSLMDYSRFNYVAQPEDGITGKDLFPRIGDYDKWAIEWGYRLLPQFKTAPEEQVYLTQLTTERLKNPSLLYLNGDDSNENDPRAQMEDLGDNAMKAGEYGIANLKRVVPNLIEWTKEPGQGYANLSMMYHEIIGYTPNGAPYGQYSNYIGHVLKNIGGIYKTPRIAGDSAAILQYVPKSIQKQAVLFLNKQLFETPYWLLNKEVLSRTADNPLSVIGNIQKITFNKLVNNNLNLTFRSEAALGDEAYTATELLSDLKNGIWSELITNKPISIYRRNLQKNYIIALNGMLGNSRDASDLSSIVKAHLQVLLGEINLSISRTSNESSKLHLKYVAELIQKTIKN</sequence>
<dbReference type="InterPro" id="IPR033413">
    <property type="entry name" value="DUF5117"/>
</dbReference>
<dbReference type="PANTHER" id="PTHR38478:SF1">
    <property type="entry name" value="ZINC DEPENDENT METALLOPROTEASE DOMAIN LIPOPROTEIN"/>
    <property type="match status" value="1"/>
</dbReference>
<dbReference type="CDD" id="cd04276">
    <property type="entry name" value="ZnMc_MMP_like_2"/>
    <property type="match status" value="1"/>
</dbReference>
<feature type="domain" description="EcxA zinc-binding" evidence="1">
    <location>
        <begin position="404"/>
        <end position="720"/>
    </location>
</feature>
<feature type="domain" description="DUF5118" evidence="3">
    <location>
        <begin position="50"/>
        <end position="98"/>
    </location>
</feature>
<dbReference type="Pfam" id="PF17162">
    <property type="entry name" value="DUF5118"/>
    <property type="match status" value="1"/>
</dbReference>
<accession>A0A317EU83</accession>
<evidence type="ECO:0000259" key="3">
    <source>
        <dbReference type="Pfam" id="PF17162"/>
    </source>
</evidence>
<evidence type="ECO:0000259" key="1">
    <source>
        <dbReference type="Pfam" id="PF16313"/>
    </source>
</evidence>
<organism evidence="4 5">
    <name type="scientific">Pedobacter paludis</name>
    <dbReference type="NCBI Taxonomy" id="2203212"/>
    <lineage>
        <taxon>Bacteria</taxon>
        <taxon>Pseudomonadati</taxon>
        <taxon>Bacteroidota</taxon>
        <taxon>Sphingobacteriia</taxon>
        <taxon>Sphingobacteriales</taxon>
        <taxon>Sphingobacteriaceae</taxon>
        <taxon>Pedobacter</taxon>
    </lineage>
</organism>
<dbReference type="EMBL" id="QGNY01000006">
    <property type="protein sequence ID" value="PWS30511.1"/>
    <property type="molecule type" value="Genomic_DNA"/>
</dbReference>
<gene>
    <name evidence="4" type="ORF">DF947_16360</name>
</gene>
<proteinExistence type="predicted"/>
<feature type="domain" description="DUF5117" evidence="2">
    <location>
        <begin position="109"/>
        <end position="268"/>
    </location>
</feature>
<evidence type="ECO:0000313" key="4">
    <source>
        <dbReference type="EMBL" id="PWS30511.1"/>
    </source>
</evidence>
<dbReference type="RefSeq" id="WP_109931131.1">
    <property type="nucleotide sequence ID" value="NZ_QGNY01000006.1"/>
</dbReference>
<dbReference type="Pfam" id="PF16313">
    <property type="entry name" value="DUF4953"/>
    <property type="match status" value="1"/>
</dbReference>
<dbReference type="AlphaFoldDB" id="A0A317EU83"/>
<name>A0A317EU83_9SPHI</name>
<dbReference type="InterPro" id="IPR024079">
    <property type="entry name" value="MetalloPept_cat_dom_sf"/>
</dbReference>
<evidence type="ECO:0008006" key="6">
    <source>
        <dbReference type="Google" id="ProtNLM"/>
    </source>
</evidence>
<dbReference type="Pfam" id="PF17148">
    <property type="entry name" value="DUF5117"/>
    <property type="match status" value="1"/>
</dbReference>
<reference evidence="5" key="1">
    <citation type="submission" date="2018-05" db="EMBL/GenBank/DDBJ databases">
        <title>Pedobacter paludis sp. nov., isolated from wetland soil.</title>
        <authorList>
            <person name="Zhang Y."/>
        </authorList>
    </citation>
    <scope>NUCLEOTIDE SEQUENCE [LARGE SCALE GENOMIC DNA]</scope>
    <source>
        <strain evidence="5">R-8</strain>
    </source>
</reference>
<dbReference type="PANTHER" id="PTHR38478">
    <property type="entry name" value="PEPTIDASE M1A AND M12B"/>
    <property type="match status" value="1"/>
</dbReference>
<dbReference type="InterPro" id="IPR032534">
    <property type="entry name" value="EcxA_zinc-bd"/>
</dbReference>
<comment type="caution">
    <text evidence="4">The sequence shown here is derived from an EMBL/GenBank/DDBJ whole genome shotgun (WGS) entry which is preliminary data.</text>
</comment>
<dbReference type="GO" id="GO:0008237">
    <property type="term" value="F:metallopeptidase activity"/>
    <property type="evidence" value="ECO:0007669"/>
    <property type="project" value="InterPro"/>
</dbReference>
<dbReference type="OrthoDB" id="9776599at2"/>
<dbReference type="Proteomes" id="UP000245391">
    <property type="component" value="Unassembled WGS sequence"/>
</dbReference>
<dbReference type="InterPro" id="IPR033428">
    <property type="entry name" value="DUF5118"/>
</dbReference>
<dbReference type="InterPro" id="IPR034032">
    <property type="entry name" value="Zn_MMP-like_bac"/>
</dbReference>
<evidence type="ECO:0000313" key="5">
    <source>
        <dbReference type="Proteomes" id="UP000245391"/>
    </source>
</evidence>
<dbReference type="SUPFAM" id="SSF55486">
    <property type="entry name" value="Metalloproteases ('zincins'), catalytic domain"/>
    <property type="match status" value="1"/>
</dbReference>
<protein>
    <recommendedName>
        <fullName evidence="6">Zinc-dependent metalloprotease</fullName>
    </recommendedName>
</protein>
<dbReference type="Gene3D" id="3.40.390.10">
    <property type="entry name" value="Collagenase (Catalytic Domain)"/>
    <property type="match status" value="1"/>
</dbReference>